<accession>A0A8J7KMA4</accession>
<comment type="caution">
    <text evidence="1">The sequence shown here is derived from an EMBL/GenBank/DDBJ whole genome shotgun (WGS) entry which is preliminary data.</text>
</comment>
<proteinExistence type="predicted"/>
<gene>
    <name evidence="1" type="ORF">IW245_006433</name>
</gene>
<dbReference type="AlphaFoldDB" id="A0A8J7KMA4"/>
<evidence type="ECO:0000313" key="2">
    <source>
        <dbReference type="Proteomes" id="UP000622552"/>
    </source>
</evidence>
<dbReference type="Proteomes" id="UP000622552">
    <property type="component" value="Unassembled WGS sequence"/>
</dbReference>
<name>A0A8J7KMA4_9ACTN</name>
<protein>
    <submittedName>
        <fullName evidence="1">Uncharacterized protein</fullName>
    </submittedName>
</protein>
<sequence>MQGTAFHVAVEQWERSGRSIDPLPIFYAEYDRLIEEAKARA</sequence>
<keyword evidence="2" id="KW-1185">Reference proteome</keyword>
<organism evidence="1 2">
    <name type="scientific">Longispora fulva</name>
    <dbReference type="NCBI Taxonomy" id="619741"/>
    <lineage>
        <taxon>Bacteria</taxon>
        <taxon>Bacillati</taxon>
        <taxon>Actinomycetota</taxon>
        <taxon>Actinomycetes</taxon>
        <taxon>Micromonosporales</taxon>
        <taxon>Micromonosporaceae</taxon>
        <taxon>Longispora</taxon>
    </lineage>
</organism>
<evidence type="ECO:0000313" key="1">
    <source>
        <dbReference type="EMBL" id="MBG6140239.1"/>
    </source>
</evidence>
<dbReference type="EMBL" id="JADOUF010000001">
    <property type="protein sequence ID" value="MBG6140239.1"/>
    <property type="molecule type" value="Genomic_DNA"/>
</dbReference>
<reference evidence="1" key="1">
    <citation type="submission" date="2020-11" db="EMBL/GenBank/DDBJ databases">
        <title>Sequencing the genomes of 1000 actinobacteria strains.</title>
        <authorList>
            <person name="Klenk H.-P."/>
        </authorList>
    </citation>
    <scope>NUCLEOTIDE SEQUENCE</scope>
    <source>
        <strain evidence="1">DSM 45356</strain>
    </source>
</reference>